<keyword evidence="2" id="KW-1185">Reference proteome</keyword>
<proteinExistence type="predicted"/>
<dbReference type="AlphaFoldDB" id="A0A285V3B2"/>
<protein>
    <submittedName>
        <fullName evidence="1">Trypsin-like peptidase</fullName>
    </submittedName>
</protein>
<organism evidence="1 2">
    <name type="scientific">Rhizobium subbaraonis</name>
    <dbReference type="NCBI Taxonomy" id="908946"/>
    <lineage>
        <taxon>Bacteria</taxon>
        <taxon>Pseudomonadati</taxon>
        <taxon>Pseudomonadota</taxon>
        <taxon>Alphaproteobacteria</taxon>
        <taxon>Hyphomicrobiales</taxon>
        <taxon>Rhizobiaceae</taxon>
        <taxon>Rhizobium/Agrobacterium group</taxon>
        <taxon>Rhizobium</taxon>
    </lineage>
</organism>
<evidence type="ECO:0000313" key="1">
    <source>
        <dbReference type="EMBL" id="SOC48437.1"/>
    </source>
</evidence>
<sequence length="171" mass="18826">MVLPTRTEIRRRAVWILEHAHGEWAQGSAFFLKDVGLVTAAHCVQDAIGEEIDVYHPTKPANIFKVKVKKHHIIRGLALLEHSIPSNEFYELEMTNTTYVIGDVLTAAGYPGFAPGDGLNERLGHISSFSVKSGVPLIEVADSGLKPAGIPINYRPPFRFEAGHYSNQLPA</sequence>
<dbReference type="OrthoDB" id="7503672at2"/>
<evidence type="ECO:0000313" key="2">
    <source>
        <dbReference type="Proteomes" id="UP000219167"/>
    </source>
</evidence>
<dbReference type="Proteomes" id="UP000219167">
    <property type="component" value="Unassembled WGS sequence"/>
</dbReference>
<dbReference type="SUPFAM" id="SSF50494">
    <property type="entry name" value="Trypsin-like serine proteases"/>
    <property type="match status" value="1"/>
</dbReference>
<name>A0A285V3B2_9HYPH</name>
<dbReference type="EMBL" id="OBQD01000066">
    <property type="protein sequence ID" value="SOC48437.1"/>
    <property type="molecule type" value="Genomic_DNA"/>
</dbReference>
<dbReference type="RefSeq" id="WP_141402169.1">
    <property type="nucleotide sequence ID" value="NZ_OBQD01000066.1"/>
</dbReference>
<dbReference type="Pfam" id="PF13365">
    <property type="entry name" value="Trypsin_2"/>
    <property type="match status" value="1"/>
</dbReference>
<reference evidence="1 2" key="1">
    <citation type="submission" date="2017-08" db="EMBL/GenBank/DDBJ databases">
        <authorList>
            <person name="de Groot N.N."/>
        </authorList>
    </citation>
    <scope>NUCLEOTIDE SEQUENCE [LARGE SCALE GENOMIC DNA]</scope>
    <source>
        <strain evidence="1 2">JC85</strain>
    </source>
</reference>
<dbReference type="InterPro" id="IPR009003">
    <property type="entry name" value="Peptidase_S1_PA"/>
</dbReference>
<feature type="non-terminal residue" evidence="1">
    <location>
        <position position="171"/>
    </location>
</feature>
<gene>
    <name evidence="1" type="ORF">SAMN05892877_1664</name>
</gene>
<accession>A0A285V3B2</accession>